<evidence type="ECO:0000313" key="2">
    <source>
        <dbReference type="Proteomes" id="UP000294689"/>
    </source>
</evidence>
<accession>A0A4R7PWX9</accession>
<dbReference type="Proteomes" id="UP000294689">
    <property type="component" value="Unassembled WGS sequence"/>
</dbReference>
<evidence type="ECO:0008006" key="3">
    <source>
        <dbReference type="Google" id="ProtNLM"/>
    </source>
</evidence>
<organism evidence="1 2">
    <name type="scientific">Gelidibacter sediminis</name>
    <dbReference type="NCBI Taxonomy" id="1608710"/>
    <lineage>
        <taxon>Bacteria</taxon>
        <taxon>Pseudomonadati</taxon>
        <taxon>Bacteroidota</taxon>
        <taxon>Flavobacteriia</taxon>
        <taxon>Flavobacteriales</taxon>
        <taxon>Flavobacteriaceae</taxon>
        <taxon>Gelidibacter</taxon>
    </lineage>
</organism>
<keyword evidence="2" id="KW-1185">Reference proteome</keyword>
<gene>
    <name evidence="1" type="ORF">BXY82_1471</name>
</gene>
<comment type="caution">
    <text evidence="1">The sequence shown here is derived from an EMBL/GenBank/DDBJ whole genome shotgun (WGS) entry which is preliminary data.</text>
</comment>
<sequence length="162" mass="18439">MKINLRVIALMLVLMNLSCNDNSKKHTTSKDSETKTEFKNTHVNEHCFLYAKNNDTIQLVLKEYKTTATGYLLFNFYQKDGSHGSFEGVMKGDTLFADYNFEAEGTKSKREIIFLKKGQTLLQGYGELEVDAHNRTVFKKDATITFDDKFPLTAVACDTLDL</sequence>
<evidence type="ECO:0000313" key="1">
    <source>
        <dbReference type="EMBL" id="TDU39447.1"/>
    </source>
</evidence>
<reference evidence="1 2" key="1">
    <citation type="submission" date="2019-03" db="EMBL/GenBank/DDBJ databases">
        <title>Genomic Encyclopedia of Archaeal and Bacterial Type Strains, Phase II (KMG-II): from individual species to whole genera.</title>
        <authorList>
            <person name="Goeker M."/>
        </authorList>
    </citation>
    <scope>NUCLEOTIDE SEQUENCE [LARGE SCALE GENOMIC DNA]</scope>
    <source>
        <strain evidence="1 2">DSM 28135</strain>
    </source>
</reference>
<dbReference type="AlphaFoldDB" id="A0A4R7PWX9"/>
<name>A0A4R7PWX9_9FLAO</name>
<protein>
    <recommendedName>
        <fullName evidence="3">NlpE-like protein</fullName>
    </recommendedName>
</protein>
<proteinExistence type="predicted"/>
<dbReference type="EMBL" id="SOBW01000008">
    <property type="protein sequence ID" value="TDU39447.1"/>
    <property type="molecule type" value="Genomic_DNA"/>
</dbReference>